<gene>
    <name evidence="1" type="ORF">CCAP1982_LOCUS11290</name>
</gene>
<dbReference type="OrthoDB" id="2152335at2759"/>
<proteinExistence type="predicted"/>
<organism evidence="1 2">
    <name type="scientific">Ceratitis capitata</name>
    <name type="common">Mediterranean fruit fly</name>
    <name type="synonym">Tephritis capitata</name>
    <dbReference type="NCBI Taxonomy" id="7213"/>
    <lineage>
        <taxon>Eukaryota</taxon>
        <taxon>Metazoa</taxon>
        <taxon>Ecdysozoa</taxon>
        <taxon>Arthropoda</taxon>
        <taxon>Hexapoda</taxon>
        <taxon>Insecta</taxon>
        <taxon>Pterygota</taxon>
        <taxon>Neoptera</taxon>
        <taxon>Endopterygota</taxon>
        <taxon>Diptera</taxon>
        <taxon>Brachycera</taxon>
        <taxon>Muscomorpha</taxon>
        <taxon>Tephritoidea</taxon>
        <taxon>Tephritidae</taxon>
        <taxon>Ceratitis</taxon>
        <taxon>Ceratitis</taxon>
    </lineage>
</organism>
<name>A0A811UV33_CERCA</name>
<evidence type="ECO:0000313" key="1">
    <source>
        <dbReference type="EMBL" id="CAD7002820.1"/>
    </source>
</evidence>
<sequence length="125" mass="13573">MFGIVDCVLKKCVECDLGTTVKQRTPSRFCVKFGSGSTIEQSRFECLSEAYAPPRPVPPNAGYLGHDNIVAQRQLINANNANTSTAQSCHDTPPSLTCVTNHTPAVTRLPLPPIFSVHAHASNFY</sequence>
<accession>A0A811UV33</accession>
<evidence type="ECO:0000313" key="2">
    <source>
        <dbReference type="Proteomes" id="UP000606786"/>
    </source>
</evidence>
<reference evidence="1" key="1">
    <citation type="submission" date="2020-11" db="EMBL/GenBank/DDBJ databases">
        <authorList>
            <person name="Whitehead M."/>
        </authorList>
    </citation>
    <scope>NUCLEOTIDE SEQUENCE</scope>
    <source>
        <strain evidence="1">EGII</strain>
    </source>
</reference>
<dbReference type="EMBL" id="CAJHJT010000034">
    <property type="protein sequence ID" value="CAD7002820.1"/>
    <property type="molecule type" value="Genomic_DNA"/>
</dbReference>
<comment type="caution">
    <text evidence="1">The sequence shown here is derived from an EMBL/GenBank/DDBJ whole genome shotgun (WGS) entry which is preliminary data.</text>
</comment>
<keyword evidence="2" id="KW-1185">Reference proteome</keyword>
<dbReference type="AlphaFoldDB" id="A0A811UV33"/>
<protein>
    <submittedName>
        <fullName evidence="1">(Mediterranean fruit fly) hypothetical protein</fullName>
    </submittedName>
</protein>
<dbReference type="Proteomes" id="UP000606786">
    <property type="component" value="Unassembled WGS sequence"/>
</dbReference>